<organism evidence="6 7">
    <name type="scientific">Paenibacillus harenae</name>
    <dbReference type="NCBI Taxonomy" id="306543"/>
    <lineage>
        <taxon>Bacteria</taxon>
        <taxon>Bacillati</taxon>
        <taxon>Bacillota</taxon>
        <taxon>Bacilli</taxon>
        <taxon>Bacillales</taxon>
        <taxon>Paenibacillaceae</taxon>
        <taxon>Paenibacillus</taxon>
    </lineage>
</organism>
<dbReference type="EMBL" id="JAUSSU010000007">
    <property type="protein sequence ID" value="MDQ0114158.1"/>
    <property type="molecule type" value="Genomic_DNA"/>
</dbReference>
<accession>A0ABT9U578</accession>
<dbReference type="PANTHER" id="PTHR43201:SF5">
    <property type="entry name" value="MEDIUM-CHAIN ACYL-COA LIGASE ACSF2, MITOCHONDRIAL"/>
    <property type="match status" value="1"/>
</dbReference>
<dbReference type="InterPro" id="IPR000873">
    <property type="entry name" value="AMP-dep_synth/lig_dom"/>
</dbReference>
<dbReference type="GO" id="GO:0016874">
    <property type="term" value="F:ligase activity"/>
    <property type="evidence" value="ECO:0007669"/>
    <property type="project" value="UniProtKB-KW"/>
</dbReference>
<dbReference type="SUPFAM" id="SSF56801">
    <property type="entry name" value="Acetyl-CoA synthetase-like"/>
    <property type="match status" value="1"/>
</dbReference>
<dbReference type="Gene3D" id="3.30.300.30">
    <property type="match status" value="1"/>
</dbReference>
<comment type="caution">
    <text evidence="6">The sequence shown here is derived from an EMBL/GenBank/DDBJ whole genome shotgun (WGS) entry which is preliminary data.</text>
</comment>
<dbReference type="Pfam" id="PF00501">
    <property type="entry name" value="AMP-binding"/>
    <property type="match status" value="1"/>
</dbReference>
<evidence type="ECO:0000256" key="1">
    <source>
        <dbReference type="ARBA" id="ARBA00006432"/>
    </source>
</evidence>
<evidence type="ECO:0000313" key="7">
    <source>
        <dbReference type="Proteomes" id="UP001229346"/>
    </source>
</evidence>
<keyword evidence="7" id="KW-1185">Reference proteome</keyword>
<keyword evidence="3" id="KW-0472">Membrane</keyword>
<evidence type="ECO:0000259" key="4">
    <source>
        <dbReference type="Pfam" id="PF00501"/>
    </source>
</evidence>
<dbReference type="InterPro" id="IPR042099">
    <property type="entry name" value="ANL_N_sf"/>
</dbReference>
<dbReference type="PANTHER" id="PTHR43201">
    <property type="entry name" value="ACYL-COA SYNTHETASE"/>
    <property type="match status" value="1"/>
</dbReference>
<feature type="domain" description="AMP-binding enzyme C-terminal" evidence="5">
    <location>
        <begin position="426"/>
        <end position="500"/>
    </location>
</feature>
<keyword evidence="2 6" id="KW-0436">Ligase</keyword>
<evidence type="ECO:0000256" key="2">
    <source>
        <dbReference type="ARBA" id="ARBA00022598"/>
    </source>
</evidence>
<comment type="similarity">
    <text evidence="1">Belongs to the ATP-dependent AMP-binding enzyme family.</text>
</comment>
<keyword evidence="3" id="KW-0812">Transmembrane</keyword>
<protein>
    <submittedName>
        <fullName evidence="6">Acyl-CoA synthetase (AMP-forming)/AMP-acid ligase II</fullName>
    </submittedName>
</protein>
<dbReference type="InterPro" id="IPR045851">
    <property type="entry name" value="AMP-bd_C_sf"/>
</dbReference>
<reference evidence="6 7" key="1">
    <citation type="submission" date="2023-07" db="EMBL/GenBank/DDBJ databases">
        <title>Sorghum-associated microbial communities from plants grown in Nebraska, USA.</title>
        <authorList>
            <person name="Schachtman D."/>
        </authorList>
    </citation>
    <scope>NUCLEOTIDE SEQUENCE [LARGE SCALE GENOMIC DNA]</scope>
    <source>
        <strain evidence="6 7">CC482</strain>
    </source>
</reference>
<dbReference type="Gene3D" id="3.40.50.12780">
    <property type="entry name" value="N-terminal domain of ligase-like"/>
    <property type="match status" value="1"/>
</dbReference>
<evidence type="ECO:0000259" key="5">
    <source>
        <dbReference type="Pfam" id="PF13193"/>
    </source>
</evidence>
<feature type="transmembrane region" description="Helical" evidence="3">
    <location>
        <begin position="225"/>
        <end position="252"/>
    </location>
</feature>
<proteinExistence type="inferred from homology"/>
<gene>
    <name evidence="6" type="ORF">J2T15_003613</name>
</gene>
<evidence type="ECO:0000256" key="3">
    <source>
        <dbReference type="SAM" id="Phobius"/>
    </source>
</evidence>
<sequence>MLALLSVLLRMKLLTPAGLYRLLFVICRYGINLMALLKLAASSHGDRIALTDDRETLSYKQLLDQSERLTVQLREHYGLGSRSKVGMLCRNHASLVKSIFAASMTGADIYLMNADMSTDQFNRLMDDHSFDLLIIEEELTTFVEQSSYTGASVRSYHDRLPAISNLIYASTDGQSKPKRKWPRASTGKLMLLTGGTTGRAKKVAHKPSLFRYLPPFSSMLTKLRLLHYSTVYIATPIYHGYGIAVLLLFVALGKKSVITAVFHAEKACRLITEHQVEVVTVVPLMVDKMLRERAGDLKSLACIASGGAELSPRLASEVSSKLGDVLFNLYGTSESGLNIIATPQDLKYSSNTIGQLIKGVRLKVLDSNMREVGAGEIGQFCVRRNRSVWIKTGDMGYRDERGYYFLKGRVDDMIVSAGENVYPSDLEQILFQHPLIGDAAVVGIRDEKFGQRLKAVVQLMPGVELTAEALTEWLRGRAARYQMPKEIVFVEQLAHTPLGKRDKKHLG</sequence>
<evidence type="ECO:0000313" key="6">
    <source>
        <dbReference type="EMBL" id="MDQ0114158.1"/>
    </source>
</evidence>
<dbReference type="Pfam" id="PF13193">
    <property type="entry name" value="AMP-binding_C"/>
    <property type="match status" value="1"/>
</dbReference>
<keyword evidence="3" id="KW-1133">Transmembrane helix</keyword>
<feature type="domain" description="AMP-dependent synthetase/ligase" evidence="4">
    <location>
        <begin position="40"/>
        <end position="384"/>
    </location>
</feature>
<dbReference type="Proteomes" id="UP001229346">
    <property type="component" value="Unassembled WGS sequence"/>
</dbReference>
<name>A0ABT9U578_PAEHA</name>
<dbReference type="InterPro" id="IPR025110">
    <property type="entry name" value="AMP-bd_C"/>
</dbReference>
<dbReference type="CDD" id="cd04433">
    <property type="entry name" value="AFD_class_I"/>
    <property type="match status" value="1"/>
</dbReference>